<dbReference type="SUPFAM" id="SSF81606">
    <property type="entry name" value="PP2C-like"/>
    <property type="match status" value="1"/>
</dbReference>
<dbReference type="GO" id="GO:0004722">
    <property type="term" value="F:protein serine/threonine phosphatase activity"/>
    <property type="evidence" value="ECO:0007669"/>
    <property type="project" value="UniProtKB-EC"/>
</dbReference>
<dbReference type="Gene3D" id="3.60.40.10">
    <property type="entry name" value="PPM-type phosphatase domain"/>
    <property type="match status" value="1"/>
</dbReference>
<protein>
    <submittedName>
        <fullName evidence="2">Serine/threonine phosphatase stp</fullName>
        <ecNumber evidence="2">3.1.3.16</ecNumber>
    </submittedName>
</protein>
<keyword evidence="3" id="KW-1185">Reference proteome</keyword>
<evidence type="ECO:0000313" key="3">
    <source>
        <dbReference type="Proteomes" id="UP000250006"/>
    </source>
</evidence>
<dbReference type="Pfam" id="PF13672">
    <property type="entry name" value="PP2C_2"/>
    <property type="match status" value="1"/>
</dbReference>
<dbReference type="InterPro" id="IPR036457">
    <property type="entry name" value="PPM-type-like_dom_sf"/>
</dbReference>
<dbReference type="InterPro" id="IPR015655">
    <property type="entry name" value="PP2C"/>
</dbReference>
<comment type="caution">
    <text evidence="2">The sequence shown here is derived from an EMBL/GenBank/DDBJ whole genome shotgun (WGS) entry which is preliminary data.</text>
</comment>
<sequence length="292" mass="30749">MNPDHSQTEPAAQPLLKVRWGAVTNTGLVREHNEDSFLAASPVFLVADGMGGHRFGDQASKLALSAFASLVGQDFVSAGELEQALAKAAISVDTLGRDSVAPGSTLTGLVLSTQGQRPCLRVVNIGDSRTYQLSRGVLSQVTKDHSRVQELIDAGFISVEAARNHPDRSVITRALGAGSGPVVCVDQVLLPASQGDRYLVCSDGLSGLVRDAALAAVLSEQDSPQDAAERLLVLALEAGGHDNITVLVVDVVEATPSWGTEFTDENTIPNQRPDGDTVPREAVLAFLPEEQP</sequence>
<accession>A0ABY1VMH3</accession>
<evidence type="ECO:0000313" key="2">
    <source>
        <dbReference type="EMBL" id="SPT52957.1"/>
    </source>
</evidence>
<proteinExistence type="predicted"/>
<dbReference type="InterPro" id="IPR001932">
    <property type="entry name" value="PPM-type_phosphatase-like_dom"/>
</dbReference>
<name>A0ABY1VMH3_9ACTO</name>
<dbReference type="Proteomes" id="UP000250006">
    <property type="component" value="Unassembled WGS sequence"/>
</dbReference>
<reference evidence="2 3" key="1">
    <citation type="submission" date="2018-06" db="EMBL/GenBank/DDBJ databases">
        <authorList>
            <consortium name="Pathogen Informatics"/>
            <person name="Doyle S."/>
        </authorList>
    </citation>
    <scope>NUCLEOTIDE SEQUENCE [LARGE SCALE GENOMIC DNA]</scope>
    <source>
        <strain evidence="2 3">NCTC11535</strain>
    </source>
</reference>
<dbReference type="CDD" id="cd00143">
    <property type="entry name" value="PP2Cc"/>
    <property type="match status" value="1"/>
</dbReference>
<gene>
    <name evidence="2" type="primary">stp</name>
    <name evidence="2" type="ORF">NCTC11535_00611</name>
</gene>
<organism evidence="2 3">
    <name type="scientific">Actinomyces bovis</name>
    <dbReference type="NCBI Taxonomy" id="1658"/>
    <lineage>
        <taxon>Bacteria</taxon>
        <taxon>Bacillati</taxon>
        <taxon>Actinomycetota</taxon>
        <taxon>Actinomycetes</taxon>
        <taxon>Actinomycetales</taxon>
        <taxon>Actinomycetaceae</taxon>
        <taxon>Actinomyces</taxon>
    </lineage>
</organism>
<dbReference type="EMBL" id="UAPQ01000001">
    <property type="protein sequence ID" value="SPT52957.1"/>
    <property type="molecule type" value="Genomic_DNA"/>
</dbReference>
<dbReference type="PANTHER" id="PTHR47992">
    <property type="entry name" value="PROTEIN PHOSPHATASE"/>
    <property type="match status" value="1"/>
</dbReference>
<dbReference type="SMART" id="SM00331">
    <property type="entry name" value="PP2C_SIG"/>
    <property type="match status" value="1"/>
</dbReference>
<keyword evidence="2" id="KW-0378">Hydrolase</keyword>
<feature type="domain" description="PPM-type phosphatase" evidence="1">
    <location>
        <begin position="19"/>
        <end position="251"/>
    </location>
</feature>
<dbReference type="PROSITE" id="PS51746">
    <property type="entry name" value="PPM_2"/>
    <property type="match status" value="1"/>
</dbReference>
<evidence type="ECO:0000259" key="1">
    <source>
        <dbReference type="PROSITE" id="PS51746"/>
    </source>
</evidence>
<dbReference type="EC" id="3.1.3.16" evidence="2"/>
<dbReference type="SMART" id="SM00332">
    <property type="entry name" value="PP2Cc"/>
    <property type="match status" value="1"/>
</dbReference>